<reference evidence="2" key="2">
    <citation type="submission" date="2016-06" db="EMBL/GenBank/DDBJ databases">
        <title>The genome of a short-lived fish provides insights into sex chromosome evolution and the genetic control of aging.</title>
        <authorList>
            <person name="Reichwald K."/>
            <person name="Felder M."/>
            <person name="Petzold A."/>
            <person name="Koch P."/>
            <person name="Groth M."/>
            <person name="Platzer M."/>
        </authorList>
    </citation>
    <scope>NUCLEOTIDE SEQUENCE</scope>
    <source>
        <tissue evidence="2">Brain</tissue>
    </source>
</reference>
<accession>A0A1A8H2P5</accession>
<sequence>SRPGCWSWTRSRTARWRTLSCWTSQSWSSWKGGWWSRHPRRRRHRSRSTTNRPHPDSSPTSLGATERGKVLQGRETGRRGHAEGRPGV</sequence>
<dbReference type="AlphaFoldDB" id="A0A1A8H2P5"/>
<feature type="region of interest" description="Disordered" evidence="1">
    <location>
        <begin position="25"/>
        <end position="88"/>
    </location>
</feature>
<gene>
    <name evidence="2" type="primary">BX323064.1</name>
</gene>
<name>A0A1A8H2P5_9TELE</name>
<reference evidence="2" key="1">
    <citation type="submission" date="2016-05" db="EMBL/GenBank/DDBJ databases">
        <authorList>
            <person name="Lavstsen T."/>
            <person name="Jespersen J.S."/>
        </authorList>
    </citation>
    <scope>NUCLEOTIDE SEQUENCE</scope>
    <source>
        <tissue evidence="2">Brain</tissue>
    </source>
</reference>
<feature type="non-terminal residue" evidence="2">
    <location>
        <position position="1"/>
    </location>
</feature>
<proteinExistence type="predicted"/>
<protein>
    <submittedName>
        <fullName evidence="2">Family with sequence similarity 134, member B</fullName>
    </submittedName>
</protein>
<feature type="compositionally biased region" description="Low complexity" evidence="1">
    <location>
        <begin position="25"/>
        <end position="36"/>
    </location>
</feature>
<feature type="compositionally biased region" description="Basic residues" evidence="1">
    <location>
        <begin position="37"/>
        <end position="47"/>
    </location>
</feature>
<feature type="compositionally biased region" description="Basic and acidic residues" evidence="1">
    <location>
        <begin position="75"/>
        <end position="88"/>
    </location>
</feature>
<dbReference type="EMBL" id="HAEC01009308">
    <property type="protein sequence ID" value="SBQ77524.1"/>
    <property type="molecule type" value="Transcribed_RNA"/>
</dbReference>
<evidence type="ECO:0000313" key="2">
    <source>
        <dbReference type="EMBL" id="SBQ77524.1"/>
    </source>
</evidence>
<evidence type="ECO:0000256" key="1">
    <source>
        <dbReference type="SAM" id="MobiDB-lite"/>
    </source>
</evidence>
<organism evidence="2">
    <name type="scientific">Nothobranchius korthausae</name>
    <dbReference type="NCBI Taxonomy" id="1143690"/>
    <lineage>
        <taxon>Eukaryota</taxon>
        <taxon>Metazoa</taxon>
        <taxon>Chordata</taxon>
        <taxon>Craniata</taxon>
        <taxon>Vertebrata</taxon>
        <taxon>Euteleostomi</taxon>
        <taxon>Actinopterygii</taxon>
        <taxon>Neopterygii</taxon>
        <taxon>Teleostei</taxon>
        <taxon>Neoteleostei</taxon>
        <taxon>Acanthomorphata</taxon>
        <taxon>Ovalentaria</taxon>
        <taxon>Atherinomorphae</taxon>
        <taxon>Cyprinodontiformes</taxon>
        <taxon>Nothobranchiidae</taxon>
        <taxon>Nothobranchius</taxon>
    </lineage>
</organism>